<evidence type="ECO:0000313" key="3">
    <source>
        <dbReference type="Proteomes" id="UP000824120"/>
    </source>
</evidence>
<feature type="compositionally biased region" description="Polar residues" evidence="1">
    <location>
        <begin position="70"/>
        <end position="82"/>
    </location>
</feature>
<sequence>MPLLVSNPPPPRSKKNIQSTIRKKGRFHNIKNQVCKIFVKTCQKSEHTSRKSPRLVEASSTVGIEPPTFNILTQTPPHNKNATPAKKVGTSQNKKQNTGKKKKTQAKADYRK</sequence>
<proteinExistence type="predicted"/>
<evidence type="ECO:0000256" key="1">
    <source>
        <dbReference type="SAM" id="MobiDB-lite"/>
    </source>
</evidence>
<accession>A0A9J5YLC2</accession>
<feature type="region of interest" description="Disordered" evidence="1">
    <location>
        <begin position="43"/>
        <end position="112"/>
    </location>
</feature>
<dbReference type="EMBL" id="JACXVP010000006">
    <property type="protein sequence ID" value="KAG5600789.1"/>
    <property type="molecule type" value="Genomic_DNA"/>
</dbReference>
<protein>
    <submittedName>
        <fullName evidence="2">Uncharacterized protein</fullName>
    </submittedName>
</protein>
<keyword evidence="3" id="KW-1185">Reference proteome</keyword>
<gene>
    <name evidence="2" type="ORF">H5410_032159</name>
</gene>
<evidence type="ECO:0000313" key="2">
    <source>
        <dbReference type="EMBL" id="KAG5600789.1"/>
    </source>
</evidence>
<dbReference type="AlphaFoldDB" id="A0A9J5YLC2"/>
<organism evidence="2 3">
    <name type="scientific">Solanum commersonii</name>
    <name type="common">Commerson's wild potato</name>
    <name type="synonym">Commerson's nightshade</name>
    <dbReference type="NCBI Taxonomy" id="4109"/>
    <lineage>
        <taxon>Eukaryota</taxon>
        <taxon>Viridiplantae</taxon>
        <taxon>Streptophyta</taxon>
        <taxon>Embryophyta</taxon>
        <taxon>Tracheophyta</taxon>
        <taxon>Spermatophyta</taxon>
        <taxon>Magnoliopsida</taxon>
        <taxon>eudicotyledons</taxon>
        <taxon>Gunneridae</taxon>
        <taxon>Pentapetalae</taxon>
        <taxon>asterids</taxon>
        <taxon>lamiids</taxon>
        <taxon>Solanales</taxon>
        <taxon>Solanaceae</taxon>
        <taxon>Solanoideae</taxon>
        <taxon>Solaneae</taxon>
        <taxon>Solanum</taxon>
    </lineage>
</organism>
<reference evidence="2 3" key="1">
    <citation type="submission" date="2020-09" db="EMBL/GenBank/DDBJ databases">
        <title>De no assembly of potato wild relative species, Solanum commersonii.</title>
        <authorList>
            <person name="Cho K."/>
        </authorList>
    </citation>
    <scope>NUCLEOTIDE SEQUENCE [LARGE SCALE GENOMIC DNA]</scope>
    <source>
        <strain evidence="2">LZ3.2</strain>
        <tissue evidence="2">Leaf</tissue>
    </source>
</reference>
<dbReference type="Proteomes" id="UP000824120">
    <property type="component" value="Chromosome 6"/>
</dbReference>
<name>A0A9J5YLC2_SOLCO</name>
<comment type="caution">
    <text evidence="2">The sequence shown here is derived from an EMBL/GenBank/DDBJ whole genome shotgun (WGS) entry which is preliminary data.</text>
</comment>